<protein>
    <submittedName>
        <fullName evidence="1">Uncharacterized protein</fullName>
    </submittedName>
</protein>
<sequence>MRVTIDGGEHSPYPRKEEDVSAAEALAEREIVFRSTLGVFLFPFLLGTFILRFMFFFAGWTIVATGYVASLSAASSAGFAFVLAWTNGQDAGASLLAGGCGLALLALCRPFFGSTEWMRDRLLKIGAARKASRQAERRQHQETAEPDRQRTD</sequence>
<dbReference type="Proteomes" id="UP001380953">
    <property type="component" value="Unassembled WGS sequence"/>
</dbReference>
<dbReference type="EMBL" id="JBBKAR010000019">
    <property type="protein sequence ID" value="MEJ8303593.1"/>
    <property type="molecule type" value="Genomic_DNA"/>
</dbReference>
<organism evidence="1 2">
    <name type="scientific">Saccharibacillus sacchari</name>
    <dbReference type="NCBI Taxonomy" id="456493"/>
    <lineage>
        <taxon>Bacteria</taxon>
        <taxon>Bacillati</taxon>
        <taxon>Bacillota</taxon>
        <taxon>Bacilli</taxon>
        <taxon>Bacillales</taxon>
        <taxon>Paenibacillaceae</taxon>
        <taxon>Saccharibacillus</taxon>
    </lineage>
</organism>
<name>A0ACC6P9I5_9BACL</name>
<evidence type="ECO:0000313" key="2">
    <source>
        <dbReference type="Proteomes" id="UP001380953"/>
    </source>
</evidence>
<gene>
    <name evidence="1" type="ORF">WKI47_06640</name>
</gene>
<keyword evidence="2" id="KW-1185">Reference proteome</keyword>
<reference evidence="1" key="1">
    <citation type="submission" date="2024-03" db="EMBL/GenBank/DDBJ databases">
        <title>Whole genome sequecning of epiphytes from Marcgravia umbellata leaves.</title>
        <authorList>
            <person name="Kumar G."/>
            <person name="Savka M.A."/>
        </authorList>
    </citation>
    <scope>NUCLEOTIDE SEQUENCE</scope>
    <source>
        <strain evidence="1">RIT_BL5</strain>
    </source>
</reference>
<evidence type="ECO:0000313" key="1">
    <source>
        <dbReference type="EMBL" id="MEJ8303593.1"/>
    </source>
</evidence>
<accession>A0ACC6P9I5</accession>
<proteinExistence type="predicted"/>
<comment type="caution">
    <text evidence="1">The sequence shown here is derived from an EMBL/GenBank/DDBJ whole genome shotgun (WGS) entry which is preliminary data.</text>
</comment>